<evidence type="ECO:0000313" key="2">
    <source>
        <dbReference type="EMBL" id="EXJ61153.1"/>
    </source>
</evidence>
<keyword evidence="3" id="KW-1185">Reference proteome</keyword>
<evidence type="ECO:0000313" key="3">
    <source>
        <dbReference type="Proteomes" id="UP000019471"/>
    </source>
</evidence>
<dbReference type="Proteomes" id="UP000019471">
    <property type="component" value="Unassembled WGS sequence"/>
</dbReference>
<feature type="region of interest" description="Disordered" evidence="1">
    <location>
        <begin position="29"/>
        <end position="70"/>
    </location>
</feature>
<accession>W9VZN8</accession>
<proteinExistence type="predicted"/>
<feature type="compositionally biased region" description="Polar residues" evidence="1">
    <location>
        <begin position="29"/>
        <end position="41"/>
    </location>
</feature>
<reference evidence="2 3" key="1">
    <citation type="submission" date="2013-03" db="EMBL/GenBank/DDBJ databases">
        <title>The Genome Sequence of Cladophialophora psammophila CBS 110553.</title>
        <authorList>
            <consortium name="The Broad Institute Genomics Platform"/>
            <person name="Cuomo C."/>
            <person name="de Hoog S."/>
            <person name="Gorbushina A."/>
            <person name="Walker B."/>
            <person name="Young S.K."/>
            <person name="Zeng Q."/>
            <person name="Gargeya S."/>
            <person name="Fitzgerald M."/>
            <person name="Haas B."/>
            <person name="Abouelleil A."/>
            <person name="Allen A.W."/>
            <person name="Alvarado L."/>
            <person name="Arachchi H.M."/>
            <person name="Berlin A.M."/>
            <person name="Chapman S.B."/>
            <person name="Gainer-Dewar J."/>
            <person name="Goldberg J."/>
            <person name="Griggs A."/>
            <person name="Gujja S."/>
            <person name="Hansen M."/>
            <person name="Howarth C."/>
            <person name="Imamovic A."/>
            <person name="Ireland A."/>
            <person name="Larimer J."/>
            <person name="McCowan C."/>
            <person name="Murphy C."/>
            <person name="Pearson M."/>
            <person name="Poon T.W."/>
            <person name="Priest M."/>
            <person name="Roberts A."/>
            <person name="Saif S."/>
            <person name="Shea T."/>
            <person name="Sisk P."/>
            <person name="Sykes S."/>
            <person name="Wortman J."/>
            <person name="Nusbaum C."/>
            <person name="Birren B."/>
        </authorList>
    </citation>
    <scope>NUCLEOTIDE SEQUENCE [LARGE SCALE GENOMIC DNA]</scope>
    <source>
        <strain evidence="2 3">CBS 110553</strain>
    </source>
</reference>
<dbReference type="RefSeq" id="XP_007750704.1">
    <property type="nucleotide sequence ID" value="XM_007752514.1"/>
</dbReference>
<dbReference type="OrthoDB" id="10451441at2759"/>
<sequence length="188" mass="20796">MPLPASHEQIPSMPSRSPALLDRLYPQTLTNNDRPQAQRQNRTWKRDISSWQQPAAPQSLAIQDRDRQRQSRHAGLLAEITYAQSRGTTDQAGSGTALVSHTASMTITNTNPTAMIRPHGHLTEGERSIVVTLGPMLPVPSLLLVVHGESQMVEITIWLIGRLLLPTPHHFNYAQMQVPLTAIAVVPE</sequence>
<dbReference type="EMBL" id="AMGX01000030">
    <property type="protein sequence ID" value="EXJ61153.1"/>
    <property type="molecule type" value="Genomic_DNA"/>
</dbReference>
<organism evidence="2 3">
    <name type="scientific">Cladophialophora psammophila CBS 110553</name>
    <dbReference type="NCBI Taxonomy" id="1182543"/>
    <lineage>
        <taxon>Eukaryota</taxon>
        <taxon>Fungi</taxon>
        <taxon>Dikarya</taxon>
        <taxon>Ascomycota</taxon>
        <taxon>Pezizomycotina</taxon>
        <taxon>Eurotiomycetes</taxon>
        <taxon>Chaetothyriomycetidae</taxon>
        <taxon>Chaetothyriales</taxon>
        <taxon>Herpotrichiellaceae</taxon>
        <taxon>Cladophialophora</taxon>
    </lineage>
</organism>
<name>W9VZN8_9EURO</name>
<gene>
    <name evidence="2" type="ORF">A1O5_11945</name>
</gene>
<protein>
    <submittedName>
        <fullName evidence="2">Uncharacterized protein</fullName>
    </submittedName>
</protein>
<dbReference type="GeneID" id="19196631"/>
<dbReference type="AlphaFoldDB" id="W9VZN8"/>
<dbReference type="HOGENOM" id="CLU_1440913_0_0_1"/>
<comment type="caution">
    <text evidence="2">The sequence shown here is derived from an EMBL/GenBank/DDBJ whole genome shotgun (WGS) entry which is preliminary data.</text>
</comment>
<evidence type="ECO:0000256" key="1">
    <source>
        <dbReference type="SAM" id="MobiDB-lite"/>
    </source>
</evidence>